<gene>
    <name evidence="1" type="ORF">METZ01_LOCUS187420</name>
</gene>
<dbReference type="AlphaFoldDB" id="A0A382D7T8"/>
<sequence length="196" mass="20429">MANQDAAFGLRPLRTVGQQDDSTGMSSHWIDAADASAMYQGSLVKCPASSTGYIDISAAGDVLNVGALWGVFYNDPTTLKPTFKNYYPGSITPPGGKDIEAFVYDSPYQMFEVQSAASGASAQADIFMCCDIASNAGSTTNGVSSLESADSFSAQAQLKVIGVSRDPENDEIGAANVNWRVMVNEHLFGSGSAGGA</sequence>
<evidence type="ECO:0000313" key="1">
    <source>
        <dbReference type="EMBL" id="SVB34566.1"/>
    </source>
</evidence>
<name>A0A382D7T8_9ZZZZ</name>
<accession>A0A382D7T8</accession>
<protein>
    <submittedName>
        <fullName evidence="1">Uncharacterized protein</fullName>
    </submittedName>
</protein>
<dbReference type="EMBL" id="UINC01038088">
    <property type="protein sequence ID" value="SVB34566.1"/>
    <property type="molecule type" value="Genomic_DNA"/>
</dbReference>
<proteinExistence type="predicted"/>
<organism evidence="1">
    <name type="scientific">marine metagenome</name>
    <dbReference type="NCBI Taxonomy" id="408172"/>
    <lineage>
        <taxon>unclassified sequences</taxon>
        <taxon>metagenomes</taxon>
        <taxon>ecological metagenomes</taxon>
    </lineage>
</organism>
<reference evidence="1" key="1">
    <citation type="submission" date="2018-05" db="EMBL/GenBank/DDBJ databases">
        <authorList>
            <person name="Lanie J.A."/>
            <person name="Ng W.-L."/>
            <person name="Kazmierczak K.M."/>
            <person name="Andrzejewski T.M."/>
            <person name="Davidsen T.M."/>
            <person name="Wayne K.J."/>
            <person name="Tettelin H."/>
            <person name="Glass J.I."/>
            <person name="Rusch D."/>
            <person name="Podicherti R."/>
            <person name="Tsui H.-C.T."/>
            <person name="Winkler M.E."/>
        </authorList>
    </citation>
    <scope>NUCLEOTIDE SEQUENCE</scope>
</reference>